<evidence type="ECO:0000313" key="2">
    <source>
        <dbReference type="EMBL" id="SCZ84493.1"/>
    </source>
</evidence>
<evidence type="ECO:0008006" key="4">
    <source>
        <dbReference type="Google" id="ProtNLM"/>
    </source>
</evidence>
<keyword evidence="1" id="KW-0732">Signal</keyword>
<dbReference type="RefSeq" id="WP_090284012.1">
    <property type="nucleotide sequence ID" value="NZ_FMWO01000024.1"/>
</dbReference>
<feature type="chain" id="PRO_5011666176" description="Lipoprotein" evidence="1">
    <location>
        <begin position="27"/>
        <end position="203"/>
    </location>
</feature>
<feature type="signal peptide" evidence="1">
    <location>
        <begin position="1"/>
        <end position="26"/>
    </location>
</feature>
<dbReference type="OrthoDB" id="8548257at2"/>
<reference evidence="2 3" key="1">
    <citation type="submission" date="2016-10" db="EMBL/GenBank/DDBJ databases">
        <authorList>
            <person name="de Groot N.N."/>
        </authorList>
    </citation>
    <scope>NUCLEOTIDE SEQUENCE [LARGE SCALE GENOMIC DNA]</scope>
    <source>
        <strain evidence="2">1</strain>
    </source>
</reference>
<gene>
    <name evidence="2" type="ORF">NSMM_190010</name>
</gene>
<dbReference type="PROSITE" id="PS51257">
    <property type="entry name" value="PROKAR_LIPOPROTEIN"/>
    <property type="match status" value="1"/>
</dbReference>
<dbReference type="Proteomes" id="UP000198729">
    <property type="component" value="Unassembled WGS sequence"/>
</dbReference>
<accession>A0A1G5SBB5</accession>
<evidence type="ECO:0000313" key="3">
    <source>
        <dbReference type="Proteomes" id="UP000198729"/>
    </source>
</evidence>
<protein>
    <recommendedName>
        <fullName evidence="4">Lipoprotein</fullName>
    </recommendedName>
</protein>
<dbReference type="STRING" id="51642.NSMM_190010"/>
<dbReference type="EMBL" id="FMWO01000024">
    <property type="protein sequence ID" value="SCZ84493.1"/>
    <property type="molecule type" value="Genomic_DNA"/>
</dbReference>
<sequence>MKNLVISAKKIIILVVMFLTGCTSMAQMQSAMNEIDYFWGDANQKILNTDGARIYSATKSEVLKAANAAAVKLGFKTSYYTDRINMVAQIPTPFTKEEYASIKKVEETMMQAIAAKHVGKFTSNFFTLSDKDFNIIADFLVSDHTANQIVIEGKSLVAISFSLEFTGNAYGMIYGHNPPPEALRKGLKKYWDTFENELGKTSD</sequence>
<name>A0A1G5SBB5_9PROT</name>
<organism evidence="2 3">
    <name type="scientific">Nitrosomonas mobilis</name>
    <dbReference type="NCBI Taxonomy" id="51642"/>
    <lineage>
        <taxon>Bacteria</taxon>
        <taxon>Pseudomonadati</taxon>
        <taxon>Pseudomonadota</taxon>
        <taxon>Betaproteobacteria</taxon>
        <taxon>Nitrosomonadales</taxon>
        <taxon>Nitrosomonadaceae</taxon>
        <taxon>Nitrosomonas</taxon>
    </lineage>
</organism>
<keyword evidence="3" id="KW-1185">Reference proteome</keyword>
<evidence type="ECO:0000256" key="1">
    <source>
        <dbReference type="SAM" id="SignalP"/>
    </source>
</evidence>
<dbReference type="AlphaFoldDB" id="A0A1G5SBB5"/>
<proteinExistence type="predicted"/>